<keyword evidence="2" id="KW-0732">Signal</keyword>
<name>A0A2M9D0Y5_9CELL</name>
<dbReference type="SUPFAM" id="SSF50998">
    <property type="entry name" value="Quinoprotein alcohol dehydrogenase-like"/>
    <property type="match status" value="1"/>
</dbReference>
<dbReference type="PANTHER" id="PTHR35340">
    <property type="entry name" value="PQQ ENZYME REPEAT PROTEIN-RELATED"/>
    <property type="match status" value="1"/>
</dbReference>
<evidence type="ECO:0000313" key="4">
    <source>
        <dbReference type="Proteomes" id="UP000231693"/>
    </source>
</evidence>
<protein>
    <submittedName>
        <fullName evidence="3">Arylsulfotransferase ASST</fullName>
    </submittedName>
</protein>
<dbReference type="GO" id="GO:0016740">
    <property type="term" value="F:transferase activity"/>
    <property type="evidence" value="ECO:0007669"/>
    <property type="project" value="UniProtKB-KW"/>
</dbReference>
<evidence type="ECO:0000256" key="1">
    <source>
        <dbReference type="SAM" id="MobiDB-lite"/>
    </source>
</evidence>
<feature type="region of interest" description="Disordered" evidence="1">
    <location>
        <begin position="38"/>
        <end position="61"/>
    </location>
</feature>
<reference evidence="3 4" key="1">
    <citation type="submission" date="2017-11" db="EMBL/GenBank/DDBJ databases">
        <title>Genomic Encyclopedia of Archaeal and Bacterial Type Strains, Phase II (KMG-II): From Individual Species to Whole Genera.</title>
        <authorList>
            <person name="Goeker M."/>
        </authorList>
    </citation>
    <scope>NUCLEOTIDE SEQUENCE [LARGE SCALE GENOMIC DNA]</scope>
    <source>
        <strain evidence="3 4">DSM 25478</strain>
    </source>
</reference>
<dbReference type="Proteomes" id="UP000231693">
    <property type="component" value="Unassembled WGS sequence"/>
</dbReference>
<evidence type="ECO:0000256" key="2">
    <source>
        <dbReference type="SAM" id="SignalP"/>
    </source>
</evidence>
<dbReference type="AlphaFoldDB" id="A0A2M9D0Y5"/>
<proteinExistence type="predicted"/>
<feature type="chain" id="PRO_5015006484" evidence="2">
    <location>
        <begin position="43"/>
        <end position="525"/>
    </location>
</feature>
<sequence>MANDTRPHPCAARLRRTAAARTSGVAALVAATLLASSCTGSAEPDETPVSDPTPTGPGVRSYVSTDVVAPELPVTLGPAASSDTSDDLYVLGPKKDEAVHVGPLLVDATGEPVWISPGRSAGYDVRVQELDGEPVLTYYEGRAPFVGNGQGSIVVLDTSYQEIARVTTGDPLEPDHADLHDSTITPDGTMLLTSYPIVPRDLSALGGPADGYVFDGVVQEVDVMTGDVVSTWSALDHVDLADTFATPEATDDAEATGTQDAPFDWFHVNSAKKLTPDGDVLVSGRNTHAVYALDRGTGEVRWTLGGRSSDVEMVGSGPDDEPGTGAQFAWQHDAQLHEDGTLTVFDNEGDPAVGDHSRGLRLALETDADGVPTTATVDQEWLPSDPTLVAGSQGNVQVLDDGDVVIGWGDAQVFGEYTADGELVREFPIEAGESYRAYRADWHATPSDPPAVVVEDGTAYVTWNGATDVASWRLVAGDDEASATEVATVPRDGFETALAPVPDDAEYVAVEALAADGAVLGTGTP</sequence>
<dbReference type="PANTHER" id="PTHR35340:SF6">
    <property type="entry name" value="ASST-DOMAIN-CONTAINING PROTEIN"/>
    <property type="match status" value="1"/>
</dbReference>
<dbReference type="InterPro" id="IPR011047">
    <property type="entry name" value="Quinoprotein_ADH-like_sf"/>
</dbReference>
<keyword evidence="3" id="KW-0808">Transferase</keyword>
<dbReference type="InterPro" id="IPR039535">
    <property type="entry name" value="ASST-like"/>
</dbReference>
<feature type="signal peptide" evidence="2">
    <location>
        <begin position="1"/>
        <end position="42"/>
    </location>
</feature>
<dbReference type="InterPro" id="IPR053143">
    <property type="entry name" value="Arylsulfate_ST"/>
</dbReference>
<keyword evidence="4" id="KW-1185">Reference proteome</keyword>
<evidence type="ECO:0000313" key="3">
    <source>
        <dbReference type="EMBL" id="PJJ77745.1"/>
    </source>
</evidence>
<accession>A0A2M9D0Y5</accession>
<dbReference type="OrthoDB" id="3225323at2"/>
<dbReference type="RefSeq" id="WP_157802497.1">
    <property type="nucleotide sequence ID" value="NZ_BOOX01000012.1"/>
</dbReference>
<comment type="caution">
    <text evidence="3">The sequence shown here is derived from an EMBL/GenBank/DDBJ whole genome shotgun (WGS) entry which is preliminary data.</text>
</comment>
<gene>
    <name evidence="3" type="ORF">CLV28_0971</name>
</gene>
<dbReference type="EMBL" id="PGFE01000001">
    <property type="protein sequence ID" value="PJJ77745.1"/>
    <property type="molecule type" value="Genomic_DNA"/>
</dbReference>
<organism evidence="3 4">
    <name type="scientific">Sediminihabitans luteus</name>
    <dbReference type="NCBI Taxonomy" id="1138585"/>
    <lineage>
        <taxon>Bacteria</taxon>
        <taxon>Bacillati</taxon>
        <taxon>Actinomycetota</taxon>
        <taxon>Actinomycetes</taxon>
        <taxon>Micrococcales</taxon>
        <taxon>Cellulomonadaceae</taxon>
        <taxon>Sediminihabitans</taxon>
    </lineage>
</organism>
<dbReference type="Pfam" id="PF14269">
    <property type="entry name" value="Arylsulfotran_2"/>
    <property type="match status" value="1"/>
</dbReference>